<protein>
    <submittedName>
        <fullName evidence="2">Uncharacterized protein</fullName>
    </submittedName>
</protein>
<keyword evidence="1" id="KW-0472">Membrane</keyword>
<dbReference type="OrthoDB" id="5493at2759"/>
<accession>A0A835R6Y2</accession>
<organism evidence="2 3">
    <name type="scientific">Vanilla planifolia</name>
    <name type="common">Vanilla</name>
    <dbReference type="NCBI Taxonomy" id="51239"/>
    <lineage>
        <taxon>Eukaryota</taxon>
        <taxon>Viridiplantae</taxon>
        <taxon>Streptophyta</taxon>
        <taxon>Embryophyta</taxon>
        <taxon>Tracheophyta</taxon>
        <taxon>Spermatophyta</taxon>
        <taxon>Magnoliopsida</taxon>
        <taxon>Liliopsida</taxon>
        <taxon>Asparagales</taxon>
        <taxon>Orchidaceae</taxon>
        <taxon>Vanilloideae</taxon>
        <taxon>Vanilleae</taxon>
        <taxon>Vanilla</taxon>
    </lineage>
</organism>
<dbReference type="Proteomes" id="UP000639772">
    <property type="component" value="Unassembled WGS sequence"/>
</dbReference>
<sequence length="114" mass="13099">MLVWGRRVPAQRFMPRSQRIRAIQESEGPRRVLRFFKLREKKQRSFHCQRQRRDLSGKLNLVIGARLAIKGLASLDSDAGAVISFVLGTGIQIPMIAHLITRLWGGRRSLRPIQ</sequence>
<feature type="transmembrane region" description="Helical" evidence="1">
    <location>
        <begin position="81"/>
        <end position="101"/>
    </location>
</feature>
<evidence type="ECO:0000256" key="1">
    <source>
        <dbReference type="SAM" id="Phobius"/>
    </source>
</evidence>
<name>A0A835R6Y2_VANPL</name>
<dbReference type="EMBL" id="JADCNM010000004">
    <property type="protein sequence ID" value="KAG0486876.1"/>
    <property type="molecule type" value="Genomic_DNA"/>
</dbReference>
<evidence type="ECO:0000313" key="2">
    <source>
        <dbReference type="EMBL" id="KAG0486876.1"/>
    </source>
</evidence>
<dbReference type="AlphaFoldDB" id="A0A835R6Y2"/>
<gene>
    <name evidence="2" type="ORF">HPP92_008971</name>
</gene>
<comment type="caution">
    <text evidence="2">The sequence shown here is derived from an EMBL/GenBank/DDBJ whole genome shotgun (WGS) entry which is preliminary data.</text>
</comment>
<keyword evidence="1" id="KW-1133">Transmembrane helix</keyword>
<reference evidence="2 3" key="1">
    <citation type="journal article" date="2020" name="Nat. Food">
        <title>A phased Vanilla planifolia genome enables genetic improvement of flavour and production.</title>
        <authorList>
            <person name="Hasing T."/>
            <person name="Tang H."/>
            <person name="Brym M."/>
            <person name="Khazi F."/>
            <person name="Huang T."/>
            <person name="Chambers A.H."/>
        </authorList>
    </citation>
    <scope>NUCLEOTIDE SEQUENCE [LARGE SCALE GENOMIC DNA]</scope>
    <source>
        <tissue evidence="2">Leaf</tissue>
    </source>
</reference>
<evidence type="ECO:0000313" key="3">
    <source>
        <dbReference type="Proteomes" id="UP000639772"/>
    </source>
</evidence>
<proteinExistence type="predicted"/>
<keyword evidence="1" id="KW-0812">Transmembrane</keyword>